<dbReference type="AlphaFoldDB" id="A0A5R9KXY1"/>
<keyword evidence="3" id="KW-1185">Reference proteome</keyword>
<reference evidence="2 3" key="1">
    <citation type="submission" date="2019-05" db="EMBL/GenBank/DDBJ databases">
        <authorList>
            <person name="Qu J.-H."/>
        </authorList>
    </citation>
    <scope>NUCLEOTIDE SEQUENCE [LARGE SCALE GENOMIC DNA]</scope>
    <source>
        <strain evidence="2 3">T17</strain>
    </source>
</reference>
<protein>
    <submittedName>
        <fullName evidence="2">DUF4331 domain-containing protein</fullName>
    </submittedName>
</protein>
<evidence type="ECO:0000313" key="3">
    <source>
        <dbReference type="Proteomes" id="UP000306402"/>
    </source>
</evidence>
<name>A0A5R9KXY1_9BACT</name>
<feature type="chain" id="PRO_5024349799" evidence="1">
    <location>
        <begin position="24"/>
        <end position="767"/>
    </location>
</feature>
<dbReference type="Proteomes" id="UP000306402">
    <property type="component" value="Unassembled WGS sequence"/>
</dbReference>
<gene>
    <name evidence="2" type="ORF">FEN17_16070</name>
</gene>
<sequence length="767" mass="83592">MKNFLYLLGLLALICSLPGQTIASSHREAPLISTDPLADNTDVYAFKSTTDKENIVLIANYIPFEHPAGGPNWYTFGENIRYEIHVDNNAGTPGADIVYRFTFTKKNEDPSTFFLIRLGKENLKTTYVCERSVDGGKTFSTVVSNGIVPPPNIGPRSIQNGTVGLGKDYNQLVQDAVTLASTGERIFCGPVDDPFFVDLGGIFDLGNFRKEGARDGVAKFNCHSIVIEVPVSTLQKENKSVAMAKNILDPDYVIGVYASSSRRKITTLNTGSEIGYDGEWVQVSRLGMPLTNEAIIPIGMKDKWNATSPANDLQFAKYFTNPELALYMDDEQFGKAVPGLADLRIQSKSLGSFDFRNGKAGLYGLKGNPALDGTALSEAAFGSVLLPDATSPRAVDILPIFYTGVPNLAPYQLATGKNGNPLAAGKPFIHNFLPTLGDWLRLNMAVPATPRNDPKFSTLGLVGAAVLGLTDSEYNQNKDLQWIPNMDGFPNGRRLEDDVTTIELQAVGGVVLAAVGLWYDDFQAGMSPVTPQLGKVLGFNAGVTKNDTTFKTTFPYLQNPWPGFRGNSFEGMKASDMSPLVISVKGFDCLNGTFQIGKTGGDPSKEVEYLATGVLDGNWTRSTSRTLDPMFFKDNTNTGDIFIYARYVNEPASEVSIQYDFRAACGFTKNNMRQGIAEAEGKIVPLTAIVMGNPSNNEEVMVEIRGAYGKPVQLDLANSSGQIYGQQVIEKATDNERRSVKLGKQTGLYYLRVTTPDEKYTVKILKK</sequence>
<feature type="signal peptide" evidence="1">
    <location>
        <begin position="1"/>
        <end position="23"/>
    </location>
</feature>
<comment type="caution">
    <text evidence="2">The sequence shown here is derived from an EMBL/GenBank/DDBJ whole genome shotgun (WGS) entry which is preliminary data.</text>
</comment>
<dbReference type="NCBIfam" id="TIGR04183">
    <property type="entry name" value="Por_Secre_tail"/>
    <property type="match status" value="1"/>
</dbReference>
<proteinExistence type="predicted"/>
<keyword evidence="1" id="KW-0732">Signal</keyword>
<dbReference type="RefSeq" id="WP_138366351.1">
    <property type="nucleotide sequence ID" value="NZ_VCEJ01000004.1"/>
</dbReference>
<evidence type="ECO:0000313" key="2">
    <source>
        <dbReference type="EMBL" id="TLV00979.1"/>
    </source>
</evidence>
<dbReference type="InterPro" id="IPR025566">
    <property type="entry name" value="DUF4331"/>
</dbReference>
<accession>A0A5R9KXY1</accession>
<dbReference type="OrthoDB" id="9791748at2"/>
<dbReference type="EMBL" id="VCEJ01000004">
    <property type="protein sequence ID" value="TLV00979.1"/>
    <property type="molecule type" value="Genomic_DNA"/>
</dbReference>
<dbReference type="Pfam" id="PF14224">
    <property type="entry name" value="DUF4331"/>
    <property type="match status" value="1"/>
</dbReference>
<evidence type="ECO:0000256" key="1">
    <source>
        <dbReference type="SAM" id="SignalP"/>
    </source>
</evidence>
<dbReference type="InterPro" id="IPR026444">
    <property type="entry name" value="Secre_tail"/>
</dbReference>
<organism evidence="2 3">
    <name type="scientific">Dyadobacter luticola</name>
    <dbReference type="NCBI Taxonomy" id="1979387"/>
    <lineage>
        <taxon>Bacteria</taxon>
        <taxon>Pseudomonadati</taxon>
        <taxon>Bacteroidota</taxon>
        <taxon>Cytophagia</taxon>
        <taxon>Cytophagales</taxon>
        <taxon>Spirosomataceae</taxon>
        <taxon>Dyadobacter</taxon>
    </lineage>
</organism>